<dbReference type="KEGG" id="cre:CHLRE_09g389350v5"/>
<feature type="compositionally biased region" description="Polar residues" evidence="2">
    <location>
        <begin position="112"/>
        <end position="125"/>
    </location>
</feature>
<feature type="region of interest" description="Disordered" evidence="2">
    <location>
        <begin position="44"/>
        <end position="66"/>
    </location>
</feature>
<evidence type="ECO:0000313" key="4">
    <source>
        <dbReference type="Proteomes" id="UP000006906"/>
    </source>
</evidence>
<keyword evidence="1" id="KW-0175">Coiled coil</keyword>
<accession>A0A2K3DDM8</accession>
<gene>
    <name evidence="3" type="ORF">CHLRE_09g389350v5</name>
</gene>
<dbReference type="InParanoid" id="A0A2K3DDM8"/>
<feature type="region of interest" description="Disordered" evidence="2">
    <location>
        <begin position="1"/>
        <end position="20"/>
    </location>
</feature>
<dbReference type="Proteomes" id="UP000006906">
    <property type="component" value="Chromosome 9"/>
</dbReference>
<dbReference type="RefSeq" id="XP_001694552.2">
    <property type="nucleotide sequence ID" value="XM_001694500.2"/>
</dbReference>
<feature type="region of interest" description="Disordered" evidence="2">
    <location>
        <begin position="263"/>
        <end position="296"/>
    </location>
</feature>
<dbReference type="OrthoDB" id="542425at2759"/>
<feature type="region of interest" description="Disordered" evidence="2">
    <location>
        <begin position="91"/>
        <end position="125"/>
    </location>
</feature>
<dbReference type="ExpressionAtlas" id="A0A2K3DDM8">
    <property type="expression patterns" value="baseline and differential"/>
</dbReference>
<organism evidence="3 4">
    <name type="scientific">Chlamydomonas reinhardtii</name>
    <name type="common">Chlamydomonas smithii</name>
    <dbReference type="NCBI Taxonomy" id="3055"/>
    <lineage>
        <taxon>Eukaryota</taxon>
        <taxon>Viridiplantae</taxon>
        <taxon>Chlorophyta</taxon>
        <taxon>core chlorophytes</taxon>
        <taxon>Chlorophyceae</taxon>
        <taxon>CS clade</taxon>
        <taxon>Chlamydomonadales</taxon>
        <taxon>Chlamydomonadaceae</taxon>
        <taxon>Chlamydomonas</taxon>
    </lineage>
</organism>
<evidence type="ECO:0000256" key="2">
    <source>
        <dbReference type="SAM" id="MobiDB-lite"/>
    </source>
</evidence>
<feature type="coiled-coil region" evidence="1">
    <location>
        <begin position="493"/>
        <end position="520"/>
    </location>
</feature>
<dbReference type="EMBL" id="CM008970">
    <property type="protein sequence ID" value="PNW78627.1"/>
    <property type="molecule type" value="Genomic_DNA"/>
</dbReference>
<keyword evidence="4" id="KW-1185">Reference proteome</keyword>
<dbReference type="PaxDb" id="3055-EDP02547"/>
<dbReference type="GeneID" id="5720049"/>
<evidence type="ECO:0000256" key="1">
    <source>
        <dbReference type="SAM" id="Coils"/>
    </source>
</evidence>
<evidence type="ECO:0000313" key="3">
    <source>
        <dbReference type="EMBL" id="PNW78627.1"/>
    </source>
</evidence>
<name>A0A2K3DDM8_CHLRE</name>
<dbReference type="AlphaFoldDB" id="A0A2K3DDM8"/>
<sequence length="680" mass="70565">MAATAGCDSHSLSPSSPCLVTPEPSLLCAVLPRYGSSCALLQAGRPAGDSDSGSPAGKDASAAPVGTAMEARPGQAATPNQIHADTEAPALNSPHFAAPQHRSPLAPRQPHSCGSSTGAKLNRSSATVSASSGLARMQYASSAVLPSRSLSHGSSPESEEVSSVPRGYHSYSSTPSRRLPWRGSTSGGLAGAAFTNPLFDVDRSALPSPLSQGLYTGSHRGTAASSSACASAFASPTHHSSYHHQQQLQARLHGQCRSRLHHLGRRDQDPRLPSEAFEAHPLPGRPSRKSLGLGAGGADGGAAAAARNISATTLAATLPLLCGMGRRNQRDQGALVGALALLLGLGTAEPEHDELDQDDVCASSGYTSDVGSGLDFSDLRWRHAGGATVRARVSSAGDLSSCAPAAGVAGRKSAAGTATALAPETERHGNDAHGADVTAESIGSAAPAGVDSAGLGATLELLRYAASLQQQLAARNRDCVTMRMQLEESFTAREEMGAQLLSYQQRIIDLERRLEQEKRGRAGLAVQSQLLQQELQEASEVWRDVQELARAQSQTAATPMSRAFGPQGQGIVTAADATGGADQPDLCDAAFEALRRENESLTSRLIASSLMAAEAVEREEEARHQVHILQELNAEAMQSVNALSLELSLLRTNAGNTRLRRFNLPWGSAGGARDASGGGQ</sequence>
<protein>
    <submittedName>
        <fullName evidence="3">Uncharacterized protein</fullName>
    </submittedName>
</protein>
<reference evidence="3 4" key="1">
    <citation type="journal article" date="2007" name="Science">
        <title>The Chlamydomonas genome reveals the evolution of key animal and plant functions.</title>
        <authorList>
            <person name="Merchant S.S."/>
            <person name="Prochnik S.E."/>
            <person name="Vallon O."/>
            <person name="Harris E.H."/>
            <person name="Karpowicz S.J."/>
            <person name="Witman G.B."/>
            <person name="Terry A."/>
            <person name="Salamov A."/>
            <person name="Fritz-Laylin L.K."/>
            <person name="Marechal-Drouard L."/>
            <person name="Marshall W.F."/>
            <person name="Qu L.H."/>
            <person name="Nelson D.R."/>
            <person name="Sanderfoot A.A."/>
            <person name="Spalding M.H."/>
            <person name="Kapitonov V.V."/>
            <person name="Ren Q."/>
            <person name="Ferris P."/>
            <person name="Lindquist E."/>
            <person name="Shapiro H."/>
            <person name="Lucas S.M."/>
            <person name="Grimwood J."/>
            <person name="Schmutz J."/>
            <person name="Cardol P."/>
            <person name="Cerutti H."/>
            <person name="Chanfreau G."/>
            <person name="Chen C.L."/>
            <person name="Cognat V."/>
            <person name="Croft M.T."/>
            <person name="Dent R."/>
            <person name="Dutcher S."/>
            <person name="Fernandez E."/>
            <person name="Fukuzawa H."/>
            <person name="Gonzalez-Ballester D."/>
            <person name="Gonzalez-Halphen D."/>
            <person name="Hallmann A."/>
            <person name="Hanikenne M."/>
            <person name="Hippler M."/>
            <person name="Inwood W."/>
            <person name="Jabbari K."/>
            <person name="Kalanon M."/>
            <person name="Kuras R."/>
            <person name="Lefebvre P.A."/>
            <person name="Lemaire S.D."/>
            <person name="Lobanov A.V."/>
            <person name="Lohr M."/>
            <person name="Manuell A."/>
            <person name="Meier I."/>
            <person name="Mets L."/>
            <person name="Mittag M."/>
            <person name="Mittelmeier T."/>
            <person name="Moroney J.V."/>
            <person name="Moseley J."/>
            <person name="Napoli C."/>
            <person name="Nedelcu A.M."/>
            <person name="Niyogi K."/>
            <person name="Novoselov S.V."/>
            <person name="Paulsen I.T."/>
            <person name="Pazour G."/>
            <person name="Purton S."/>
            <person name="Ral J.P."/>
            <person name="Riano-Pachon D.M."/>
            <person name="Riekhof W."/>
            <person name="Rymarquis L."/>
            <person name="Schroda M."/>
            <person name="Stern D."/>
            <person name="Umen J."/>
            <person name="Willows R."/>
            <person name="Wilson N."/>
            <person name="Zimmer S.L."/>
            <person name="Allmer J."/>
            <person name="Balk J."/>
            <person name="Bisova K."/>
            <person name="Chen C.J."/>
            <person name="Elias M."/>
            <person name="Gendler K."/>
            <person name="Hauser C."/>
            <person name="Lamb M.R."/>
            <person name="Ledford H."/>
            <person name="Long J.C."/>
            <person name="Minagawa J."/>
            <person name="Page M.D."/>
            <person name="Pan J."/>
            <person name="Pootakham W."/>
            <person name="Roje S."/>
            <person name="Rose A."/>
            <person name="Stahlberg E."/>
            <person name="Terauchi A.M."/>
            <person name="Yang P."/>
            <person name="Ball S."/>
            <person name="Bowler C."/>
            <person name="Dieckmann C.L."/>
            <person name="Gladyshev V.N."/>
            <person name="Green P."/>
            <person name="Jorgensen R."/>
            <person name="Mayfield S."/>
            <person name="Mueller-Roeber B."/>
            <person name="Rajamani S."/>
            <person name="Sayre R.T."/>
            <person name="Brokstein P."/>
            <person name="Dubchak I."/>
            <person name="Goodstein D."/>
            <person name="Hornick L."/>
            <person name="Huang Y.W."/>
            <person name="Jhaveri J."/>
            <person name="Luo Y."/>
            <person name="Martinez D."/>
            <person name="Ngau W.C."/>
            <person name="Otillar B."/>
            <person name="Poliakov A."/>
            <person name="Porter A."/>
            <person name="Szajkowski L."/>
            <person name="Werner G."/>
            <person name="Zhou K."/>
            <person name="Grigoriev I.V."/>
            <person name="Rokhsar D.S."/>
            <person name="Grossman A.R."/>
        </authorList>
    </citation>
    <scope>NUCLEOTIDE SEQUENCE [LARGE SCALE GENOMIC DNA]</scope>
    <source>
        <strain evidence="4">CC-503</strain>
    </source>
</reference>
<dbReference type="Gramene" id="PNW78627">
    <property type="protein sequence ID" value="PNW78627"/>
    <property type="gene ID" value="CHLRE_09g389350v5"/>
</dbReference>
<feature type="region of interest" description="Disordered" evidence="2">
    <location>
        <begin position="147"/>
        <end position="184"/>
    </location>
</feature>
<proteinExistence type="predicted"/>